<reference evidence="1" key="1">
    <citation type="submission" date="2020-11" db="EMBL/GenBank/DDBJ databases">
        <authorList>
            <consortium name="DOE Joint Genome Institute"/>
            <person name="Ahrendt S."/>
            <person name="Riley R."/>
            <person name="Andreopoulos W."/>
            <person name="Labutti K."/>
            <person name="Pangilinan J."/>
            <person name="Ruiz-Duenas F.J."/>
            <person name="Barrasa J.M."/>
            <person name="Sanchez-Garcia M."/>
            <person name="Camarero S."/>
            <person name="Miyauchi S."/>
            <person name="Serrano A."/>
            <person name="Linde D."/>
            <person name="Babiker R."/>
            <person name="Drula E."/>
            <person name="Ayuso-Fernandez I."/>
            <person name="Pacheco R."/>
            <person name="Padilla G."/>
            <person name="Ferreira P."/>
            <person name="Barriuso J."/>
            <person name="Kellner H."/>
            <person name="Castanera R."/>
            <person name="Alfaro M."/>
            <person name="Ramirez L."/>
            <person name="Pisabarro A.G."/>
            <person name="Kuo A."/>
            <person name="Tritt A."/>
            <person name="Lipzen A."/>
            <person name="He G."/>
            <person name="Yan M."/>
            <person name="Ng V."/>
            <person name="Cullen D."/>
            <person name="Martin F."/>
            <person name="Rosso M.-N."/>
            <person name="Henrissat B."/>
            <person name="Hibbett D."/>
            <person name="Martinez A.T."/>
            <person name="Grigoriev I.V."/>
        </authorList>
    </citation>
    <scope>NUCLEOTIDE SEQUENCE</scope>
    <source>
        <strain evidence="1">AH 40177</strain>
    </source>
</reference>
<organism evidence="1 2">
    <name type="scientific">Rhodocollybia butyracea</name>
    <dbReference type="NCBI Taxonomy" id="206335"/>
    <lineage>
        <taxon>Eukaryota</taxon>
        <taxon>Fungi</taxon>
        <taxon>Dikarya</taxon>
        <taxon>Basidiomycota</taxon>
        <taxon>Agaricomycotina</taxon>
        <taxon>Agaricomycetes</taxon>
        <taxon>Agaricomycetidae</taxon>
        <taxon>Agaricales</taxon>
        <taxon>Marasmiineae</taxon>
        <taxon>Omphalotaceae</taxon>
        <taxon>Rhodocollybia</taxon>
    </lineage>
</organism>
<protein>
    <submittedName>
        <fullName evidence="1">Uncharacterized protein</fullName>
    </submittedName>
</protein>
<dbReference type="AlphaFoldDB" id="A0A9P5P8I8"/>
<proteinExistence type="predicted"/>
<gene>
    <name evidence="1" type="ORF">BDP27DRAFT_1372202</name>
</gene>
<comment type="caution">
    <text evidence="1">The sequence shown here is derived from an EMBL/GenBank/DDBJ whole genome shotgun (WGS) entry which is preliminary data.</text>
</comment>
<keyword evidence="2" id="KW-1185">Reference proteome</keyword>
<evidence type="ECO:0000313" key="2">
    <source>
        <dbReference type="Proteomes" id="UP000772434"/>
    </source>
</evidence>
<sequence>MLFSSPRNESTAPYDKKVAFEVNAYAVTETEGEVLGDGIMELDVRFASATMILDADVNAALTMSRPMTRPVDVLVGTPMMLLEMVFGGGWDRDEKDQYDARGK</sequence>
<dbReference type="Proteomes" id="UP000772434">
    <property type="component" value="Unassembled WGS sequence"/>
</dbReference>
<dbReference type="EMBL" id="JADNRY010000350">
    <property type="protein sequence ID" value="KAF9058794.1"/>
    <property type="molecule type" value="Genomic_DNA"/>
</dbReference>
<name>A0A9P5P8I8_9AGAR</name>
<dbReference type="OrthoDB" id="2897434at2759"/>
<accession>A0A9P5P8I8</accession>
<evidence type="ECO:0000313" key="1">
    <source>
        <dbReference type="EMBL" id="KAF9058794.1"/>
    </source>
</evidence>